<name>A0A927CZM3_9BACI</name>
<evidence type="ECO:0000313" key="1">
    <source>
        <dbReference type="EMBL" id="MBD3109572.1"/>
    </source>
</evidence>
<dbReference type="EMBL" id="JACXSI010000038">
    <property type="protein sequence ID" value="MBD3109572.1"/>
    <property type="molecule type" value="Genomic_DNA"/>
</dbReference>
<organism evidence="1 2">
    <name type="scientific">Peribacillus faecalis</name>
    <dbReference type="NCBI Taxonomy" id="2772559"/>
    <lineage>
        <taxon>Bacteria</taxon>
        <taxon>Bacillati</taxon>
        <taxon>Bacillota</taxon>
        <taxon>Bacilli</taxon>
        <taxon>Bacillales</taxon>
        <taxon>Bacillaceae</taxon>
        <taxon>Peribacillus</taxon>
    </lineage>
</organism>
<dbReference type="Proteomes" id="UP000602076">
    <property type="component" value="Unassembled WGS sequence"/>
</dbReference>
<dbReference type="AlphaFoldDB" id="A0A927CZM3"/>
<keyword evidence="2" id="KW-1185">Reference proteome</keyword>
<reference evidence="1" key="1">
    <citation type="submission" date="2020-09" db="EMBL/GenBank/DDBJ databases">
        <title>Bacillus faecalis sp. nov., a moderately halophilic bacterium isolated from cow faeces.</title>
        <authorList>
            <person name="Jiang L."/>
            <person name="Lee J."/>
        </authorList>
    </citation>
    <scope>NUCLEOTIDE SEQUENCE</scope>
    <source>
        <strain evidence="1">AGMB 02131</strain>
    </source>
</reference>
<dbReference type="RefSeq" id="WP_190999109.1">
    <property type="nucleotide sequence ID" value="NZ_JACXSI010000038.1"/>
</dbReference>
<protein>
    <submittedName>
        <fullName evidence="1">Uncharacterized protein</fullName>
    </submittedName>
</protein>
<comment type="caution">
    <text evidence="1">The sequence shown here is derived from an EMBL/GenBank/DDBJ whole genome shotgun (WGS) entry which is preliminary data.</text>
</comment>
<accession>A0A927CZM3</accession>
<gene>
    <name evidence="1" type="ORF">IEO70_14585</name>
</gene>
<sequence length="159" mass="18270">MKKKLLIIISLLSIIIVFRIIKDVNAVEIVQSHQAEALSTETLSDEIVVKEIDINSIEDPVFKNTILDTEEADNGLFAFSFSQENKYYILFNGLEKAYSNIEFSFENQNIIVSYNSAIEEENQMKALYVIERQNRDSYDNILLKNNGKEDAFADLFISK</sequence>
<evidence type="ECO:0000313" key="2">
    <source>
        <dbReference type="Proteomes" id="UP000602076"/>
    </source>
</evidence>
<proteinExistence type="predicted"/>